<proteinExistence type="predicted"/>
<accession>A0ABT5TE15</accession>
<evidence type="ECO:0000313" key="4">
    <source>
        <dbReference type="EMBL" id="MDD7973360.1"/>
    </source>
</evidence>
<dbReference type="InterPro" id="IPR000160">
    <property type="entry name" value="GGDEF_dom"/>
</dbReference>
<dbReference type="SUPFAM" id="SSF55073">
    <property type="entry name" value="Nucleotide cyclase"/>
    <property type="match status" value="1"/>
</dbReference>
<dbReference type="SUPFAM" id="SSF55781">
    <property type="entry name" value="GAF domain-like"/>
    <property type="match status" value="1"/>
</dbReference>
<dbReference type="InterPro" id="IPR003018">
    <property type="entry name" value="GAF"/>
</dbReference>
<dbReference type="Proteomes" id="UP001431784">
    <property type="component" value="Unassembled WGS sequence"/>
</dbReference>
<dbReference type="SMART" id="SM00267">
    <property type="entry name" value="GGDEF"/>
    <property type="match status" value="1"/>
</dbReference>
<dbReference type="RefSeq" id="WP_274354029.1">
    <property type="nucleotide sequence ID" value="NZ_JAQZSM010000031.1"/>
</dbReference>
<organism evidence="4 5">
    <name type="scientific">Roseinatronobacter alkalisoli</name>
    <dbReference type="NCBI Taxonomy" id="3028235"/>
    <lineage>
        <taxon>Bacteria</taxon>
        <taxon>Pseudomonadati</taxon>
        <taxon>Pseudomonadota</taxon>
        <taxon>Alphaproteobacteria</taxon>
        <taxon>Rhodobacterales</taxon>
        <taxon>Paracoccaceae</taxon>
        <taxon>Roseinatronobacter</taxon>
    </lineage>
</organism>
<dbReference type="Gene3D" id="3.30.450.40">
    <property type="match status" value="1"/>
</dbReference>
<dbReference type="EMBL" id="JAQZSM010000031">
    <property type="protein sequence ID" value="MDD7973360.1"/>
    <property type="molecule type" value="Genomic_DNA"/>
</dbReference>
<dbReference type="Gene3D" id="3.30.70.270">
    <property type="match status" value="1"/>
</dbReference>
<evidence type="ECO:0000259" key="3">
    <source>
        <dbReference type="PROSITE" id="PS50887"/>
    </source>
</evidence>
<reference evidence="4" key="1">
    <citation type="submission" date="2023-02" db="EMBL/GenBank/DDBJ databases">
        <title>Description of Roseinatronobacter alkalisoli sp. nov., an alkaliphilic bacerium isolated from soda soil.</title>
        <authorList>
            <person name="Wei W."/>
        </authorList>
    </citation>
    <scope>NUCLEOTIDE SEQUENCE</scope>
    <source>
        <strain evidence="4">HJB301</strain>
    </source>
</reference>
<comment type="catalytic activity">
    <reaction evidence="2">
        <text>2 GTP = 3',3'-c-di-GMP + 2 diphosphate</text>
        <dbReference type="Rhea" id="RHEA:24898"/>
        <dbReference type="ChEBI" id="CHEBI:33019"/>
        <dbReference type="ChEBI" id="CHEBI:37565"/>
        <dbReference type="ChEBI" id="CHEBI:58805"/>
        <dbReference type="EC" id="2.7.7.65"/>
    </reaction>
</comment>
<dbReference type="CDD" id="cd01949">
    <property type="entry name" value="GGDEF"/>
    <property type="match status" value="1"/>
</dbReference>
<keyword evidence="5" id="KW-1185">Reference proteome</keyword>
<dbReference type="Pfam" id="PF01590">
    <property type="entry name" value="GAF"/>
    <property type="match status" value="1"/>
</dbReference>
<evidence type="ECO:0000256" key="1">
    <source>
        <dbReference type="ARBA" id="ARBA00012528"/>
    </source>
</evidence>
<gene>
    <name evidence="4" type="ORF">PUT78_19995</name>
</gene>
<dbReference type="InterPro" id="IPR029016">
    <property type="entry name" value="GAF-like_dom_sf"/>
</dbReference>
<protein>
    <recommendedName>
        <fullName evidence="1">diguanylate cyclase</fullName>
        <ecNumber evidence="1">2.7.7.65</ecNumber>
    </recommendedName>
</protein>
<feature type="domain" description="GGDEF" evidence="3">
    <location>
        <begin position="194"/>
        <end position="326"/>
    </location>
</feature>
<name>A0ABT5TE15_9RHOB</name>
<comment type="caution">
    <text evidence="4">The sequence shown here is derived from an EMBL/GenBank/DDBJ whole genome shotgun (WGS) entry which is preliminary data.</text>
</comment>
<dbReference type="InterPro" id="IPR043128">
    <property type="entry name" value="Rev_trsase/Diguanyl_cyclase"/>
</dbReference>
<dbReference type="SMART" id="SM00065">
    <property type="entry name" value="GAF"/>
    <property type="match status" value="1"/>
</dbReference>
<dbReference type="PANTHER" id="PTHR45138:SF9">
    <property type="entry name" value="DIGUANYLATE CYCLASE DGCM-RELATED"/>
    <property type="match status" value="1"/>
</dbReference>
<dbReference type="PANTHER" id="PTHR45138">
    <property type="entry name" value="REGULATORY COMPONENTS OF SENSORY TRANSDUCTION SYSTEM"/>
    <property type="match status" value="1"/>
</dbReference>
<dbReference type="Pfam" id="PF00990">
    <property type="entry name" value="GGDEF"/>
    <property type="match status" value="1"/>
</dbReference>
<dbReference type="InterPro" id="IPR029787">
    <property type="entry name" value="Nucleotide_cyclase"/>
</dbReference>
<evidence type="ECO:0000256" key="2">
    <source>
        <dbReference type="ARBA" id="ARBA00034247"/>
    </source>
</evidence>
<evidence type="ECO:0000313" key="5">
    <source>
        <dbReference type="Proteomes" id="UP001431784"/>
    </source>
</evidence>
<dbReference type="EC" id="2.7.7.65" evidence="1"/>
<dbReference type="NCBIfam" id="TIGR00254">
    <property type="entry name" value="GGDEF"/>
    <property type="match status" value="1"/>
</dbReference>
<dbReference type="PROSITE" id="PS50887">
    <property type="entry name" value="GGDEF"/>
    <property type="match status" value="1"/>
</dbReference>
<sequence length="332" mass="36186">MTFISTPKTDDEIARLAALKRYQILDTASEAEFDDITSLVKTVLNVPIAAVSLIDSDRQWFKSILGVDVAETPRSVAFCDHTIRDSCTLQVDDATQDPRFMNNPFVTGPPGLRCYLGVPLQTPDGYNVGALCVMGPEPRVFSDNDSKVLQSFAKLVVSQMELRLISSKDSLTGTLTRAAFERHLRAALAKPEGTQMALILADIDFFKAINDRFGHQAGDAALRVVSATMLANLRRNDVVGRYGGEEFAILLNGISAKDALAFAERLRVLISEAGIPEIHPEKMTISMGLAPQAANLTAAGDWLERADKALYQAKSAGRNRVVMFGDHTEAVE</sequence>
<dbReference type="InterPro" id="IPR050469">
    <property type="entry name" value="Diguanylate_Cyclase"/>
</dbReference>